<evidence type="ECO:0000313" key="1">
    <source>
        <dbReference type="EMBL" id="GIG20393.1"/>
    </source>
</evidence>
<sequence>MRRLVWVGVGVVATILVVRKGRALVDAYVPAGTADAVQGVGRLMTAVRTAQHEFRTGMAEREEQLRHDLVGDVDVEALRAQRPERVADLRRTWAARRAREDWVGPTEDPDDDDGYAFF</sequence>
<name>A0A919TZ25_9CELL</name>
<accession>A0A919TZ25</accession>
<comment type="caution">
    <text evidence="1">The sequence shown here is derived from an EMBL/GenBank/DDBJ whole genome shotgun (WGS) entry which is preliminary data.</text>
</comment>
<gene>
    <name evidence="1" type="ORF">Cch01nite_11170</name>
</gene>
<evidence type="ECO:0000313" key="2">
    <source>
        <dbReference type="Proteomes" id="UP000632740"/>
    </source>
</evidence>
<dbReference type="AlphaFoldDB" id="A0A919TZ25"/>
<keyword evidence="2" id="KW-1185">Reference proteome</keyword>
<reference evidence="1" key="1">
    <citation type="submission" date="2021-01" db="EMBL/GenBank/DDBJ databases">
        <title>Whole genome shotgun sequence of Cellulomonas chitinilytica NBRC 110799.</title>
        <authorList>
            <person name="Komaki H."/>
            <person name="Tamura T."/>
        </authorList>
    </citation>
    <scope>NUCLEOTIDE SEQUENCE</scope>
    <source>
        <strain evidence="1">NBRC 110799</strain>
    </source>
</reference>
<dbReference type="EMBL" id="BONK01000003">
    <property type="protein sequence ID" value="GIG20393.1"/>
    <property type="molecule type" value="Genomic_DNA"/>
</dbReference>
<protein>
    <submittedName>
        <fullName evidence="1">Uncharacterized protein</fullName>
    </submittedName>
</protein>
<dbReference type="Proteomes" id="UP000632740">
    <property type="component" value="Unassembled WGS sequence"/>
</dbReference>
<proteinExistence type="predicted"/>
<organism evidence="1 2">
    <name type="scientific">Cellulomonas chitinilytica</name>
    <dbReference type="NCBI Taxonomy" id="398759"/>
    <lineage>
        <taxon>Bacteria</taxon>
        <taxon>Bacillati</taxon>
        <taxon>Actinomycetota</taxon>
        <taxon>Actinomycetes</taxon>
        <taxon>Micrococcales</taxon>
        <taxon>Cellulomonadaceae</taxon>
        <taxon>Cellulomonas</taxon>
    </lineage>
</organism>
<dbReference type="RefSeq" id="WP_203749711.1">
    <property type="nucleotide sequence ID" value="NZ_BONK01000003.1"/>
</dbReference>